<reference evidence="1 2" key="1">
    <citation type="submission" date="2017-10" db="EMBL/GenBank/DDBJ databases">
        <title>Draft genome of Longibacter Salinarum.</title>
        <authorList>
            <person name="Goh K.M."/>
            <person name="Shamsir M.S."/>
            <person name="Lim S.W."/>
        </authorList>
    </citation>
    <scope>NUCLEOTIDE SEQUENCE [LARGE SCALE GENOMIC DNA]</scope>
    <source>
        <strain evidence="1 2">KCTC 52045</strain>
    </source>
</reference>
<sequence length="354" mass="39327">MCYRDTASQISHLSLCLFHHRYSPVDGLLTVSDDGLYCPAGDFHIDPHRPVQRAVVTHAHGDHAARGSEHYLTSAEGEGVLRHRMLDGASIQTLSYGETLDINGVTVSLHPAGHIRGSAQVRLEHGGEVWVVTGDYKVAADRTCTPFELVECDVFITECTFGLPIYRWPDPADVFEKINRWWKKNQEEGKTSVLFGYSLGKAQRLIAGVDPSIGPIYCHGAVQKMNAVYREDGVDLPPTTYVSDENALDDWSEALVVAPSSAGGSRWMQRFDPVSTGFASGWMRIRGNKRRRSLDRGFVLSDHLDWPNLNAVIDGTGAETIYVTHGNNDSFARWLNEEKGLDARELPLRSQYDG</sequence>
<dbReference type="InterPro" id="IPR036866">
    <property type="entry name" value="RibonucZ/Hydroxyglut_hydro"/>
</dbReference>
<keyword evidence="1" id="KW-0436">Ligase</keyword>
<protein>
    <submittedName>
        <fullName evidence="1">DNA ligase-associated DEXH box helicase</fullName>
    </submittedName>
</protein>
<dbReference type="PANTHER" id="PTHR11203:SF49">
    <property type="entry name" value="BLL1145 PROTEIN"/>
    <property type="match status" value="1"/>
</dbReference>
<comment type="caution">
    <text evidence="1">The sequence shown here is derived from an EMBL/GenBank/DDBJ whole genome shotgun (WGS) entry which is preliminary data.</text>
</comment>
<dbReference type="OrthoDB" id="9803916at2"/>
<dbReference type="GO" id="GO:0004521">
    <property type="term" value="F:RNA endonuclease activity"/>
    <property type="evidence" value="ECO:0007669"/>
    <property type="project" value="TreeGrafter"/>
</dbReference>
<evidence type="ECO:0000313" key="2">
    <source>
        <dbReference type="Proteomes" id="UP000220102"/>
    </source>
</evidence>
<dbReference type="SUPFAM" id="SSF56281">
    <property type="entry name" value="Metallo-hydrolase/oxidoreductase"/>
    <property type="match status" value="1"/>
</dbReference>
<dbReference type="GO" id="GO:0016874">
    <property type="term" value="F:ligase activity"/>
    <property type="evidence" value="ECO:0007669"/>
    <property type="project" value="UniProtKB-KW"/>
</dbReference>
<dbReference type="EMBL" id="PDEQ01000011">
    <property type="protein sequence ID" value="PEN11165.1"/>
    <property type="molecule type" value="Genomic_DNA"/>
</dbReference>
<dbReference type="Gene3D" id="3.60.15.10">
    <property type="entry name" value="Ribonuclease Z/Hydroxyacylglutathione hydrolase-like"/>
    <property type="match status" value="1"/>
</dbReference>
<dbReference type="PANTHER" id="PTHR11203">
    <property type="entry name" value="CLEAVAGE AND POLYADENYLATION SPECIFICITY FACTOR FAMILY MEMBER"/>
    <property type="match status" value="1"/>
</dbReference>
<dbReference type="Proteomes" id="UP000220102">
    <property type="component" value="Unassembled WGS sequence"/>
</dbReference>
<proteinExistence type="predicted"/>
<dbReference type="InterPro" id="IPR026360">
    <property type="entry name" value="Xnuc_lig_assoc"/>
</dbReference>
<gene>
    <name evidence="1" type="ORF">CRI94_16375</name>
</gene>
<name>A0A2A8CTI7_9BACT</name>
<dbReference type="InterPro" id="IPR050698">
    <property type="entry name" value="MBL"/>
</dbReference>
<keyword evidence="2" id="KW-1185">Reference proteome</keyword>
<dbReference type="AlphaFoldDB" id="A0A2A8CTI7"/>
<accession>A0A2A8CTI7</accession>
<evidence type="ECO:0000313" key="1">
    <source>
        <dbReference type="EMBL" id="PEN11165.1"/>
    </source>
</evidence>
<organism evidence="1 2">
    <name type="scientific">Longibacter salinarum</name>
    <dbReference type="NCBI Taxonomy" id="1850348"/>
    <lineage>
        <taxon>Bacteria</taxon>
        <taxon>Pseudomonadati</taxon>
        <taxon>Rhodothermota</taxon>
        <taxon>Rhodothermia</taxon>
        <taxon>Rhodothermales</taxon>
        <taxon>Salisaetaceae</taxon>
        <taxon>Longibacter</taxon>
    </lineage>
</organism>
<dbReference type="NCBIfam" id="TIGR04122">
    <property type="entry name" value="Xnuc_lig_assoc"/>
    <property type="match status" value="1"/>
</dbReference>